<comment type="caution">
    <text evidence="4">The sequence shown here is derived from an EMBL/GenBank/DDBJ whole genome shotgun (WGS) entry which is preliminary data.</text>
</comment>
<name>A0AAW2D1V1_9ROSI</name>
<keyword evidence="1" id="KW-0472">Membrane</keyword>
<keyword evidence="1" id="KW-0326">Glycosidase</keyword>
<evidence type="ECO:0000313" key="4">
    <source>
        <dbReference type="EMBL" id="KAL0004545.1"/>
    </source>
</evidence>
<dbReference type="InterPro" id="IPR004888">
    <property type="entry name" value="Glycoside_hydrolase_63"/>
</dbReference>
<evidence type="ECO:0000256" key="2">
    <source>
        <dbReference type="SAM" id="MobiDB-lite"/>
    </source>
</evidence>
<dbReference type="GO" id="GO:0005789">
    <property type="term" value="C:endoplasmic reticulum membrane"/>
    <property type="evidence" value="ECO:0007669"/>
    <property type="project" value="UniProtKB-SubCell"/>
</dbReference>
<keyword evidence="1" id="KW-0812">Transmembrane</keyword>
<dbReference type="Gene3D" id="2.70.98.110">
    <property type="entry name" value="Glycosyl hydrolase family 63, N-terminal domain"/>
    <property type="match status" value="1"/>
</dbReference>
<organism evidence="4 5">
    <name type="scientific">Lithocarpus litseifolius</name>
    <dbReference type="NCBI Taxonomy" id="425828"/>
    <lineage>
        <taxon>Eukaryota</taxon>
        <taxon>Viridiplantae</taxon>
        <taxon>Streptophyta</taxon>
        <taxon>Embryophyta</taxon>
        <taxon>Tracheophyta</taxon>
        <taxon>Spermatophyta</taxon>
        <taxon>Magnoliopsida</taxon>
        <taxon>eudicotyledons</taxon>
        <taxon>Gunneridae</taxon>
        <taxon>Pentapetalae</taxon>
        <taxon>rosids</taxon>
        <taxon>fabids</taxon>
        <taxon>Fagales</taxon>
        <taxon>Fagaceae</taxon>
        <taxon>Lithocarpus</taxon>
    </lineage>
</organism>
<comment type="catalytic activity">
    <reaction evidence="1">
        <text>N(4)-(alpha-D-Glc-(1-&gt;2)-alpha-D-Glc-(1-&gt;3)-alpha-D-Glc-(1-&gt;3)-alpha-D-Man-(1-&gt;2)-alpha-D-Man-(1-&gt;2)-alpha-D-Man-(1-&gt;3)-[alpha-D-Man-(1-&gt;2)-alpha-D-Man-(1-&gt;3)-[alpha-D-Man-(1-&gt;2)-alpha-D-Man-(1-&gt;6)]-alpha-D-Man-(1-&gt;6)]-beta-D-Man-(1-&gt;4)-beta-D-GlcNAc-(1-&gt;4)-beta-D-GlcNAc)-L-asparaginyl-[protein] + H2O = N(4)-(alpha-D-Glc-(1-&gt;3)-alpha-D-Glc-(1-&gt;3)-alpha-D-Man-(1-&gt;2)-alpha-D-Man-(1-&gt;2)-alpha-D-Man-(1-&gt;3)-[alpha-D-Man-(1-&gt;2)-alpha-D-Man-(1-&gt;3)-[alpha-D-Man-(1-&gt;2)-alpha-D-Man-(1-&gt;6)]-alpha-D-Man-(1-&gt;6)]-beta-D-Man-(1-&gt;4)-beta-D-GlcNAc-(1-&gt;4)-beta-D-GlcNAc)-L-asparaginyl-[protein] + beta-D-glucose</text>
        <dbReference type="Rhea" id="RHEA:55988"/>
        <dbReference type="Rhea" id="RHEA-COMP:12806"/>
        <dbReference type="Rhea" id="RHEA-COMP:14355"/>
        <dbReference type="ChEBI" id="CHEBI:15377"/>
        <dbReference type="ChEBI" id="CHEBI:15903"/>
        <dbReference type="ChEBI" id="CHEBI:59082"/>
        <dbReference type="ChEBI" id="CHEBI:132537"/>
        <dbReference type="EC" id="3.2.1.106"/>
    </reaction>
</comment>
<dbReference type="AlphaFoldDB" id="A0AAW2D1V1"/>
<comment type="similarity">
    <text evidence="1">Belongs to the glycosyl hydrolase 63 family.</text>
</comment>
<dbReference type="GO" id="GO:0006487">
    <property type="term" value="P:protein N-linked glycosylation"/>
    <property type="evidence" value="ECO:0007669"/>
    <property type="project" value="UniProtKB-UniRule"/>
</dbReference>
<keyword evidence="1" id="KW-0378">Hydrolase</keyword>
<feature type="domain" description="Glycosyl hydrolase family 63 N-terminal" evidence="3">
    <location>
        <begin position="107"/>
        <end position="129"/>
    </location>
</feature>
<sequence length="153" mass="17836">MSGNGRRTTRSRTKSATDADGDDPLRNTKPNPKLRKDRNRAQNSIRIFDVNLKVMLGVSVFAFFVIFFLIRRLVNPAEEVRRPRVVTPFAAPKIMDLPQFRGEHRESLFWGTYRPHVYLGIRARLPFAILGMEPVRLQYLGWRFVKEVKLNTH</sequence>
<dbReference type="GO" id="GO:0009311">
    <property type="term" value="P:oligosaccharide metabolic process"/>
    <property type="evidence" value="ECO:0007669"/>
    <property type="project" value="UniProtKB-UniRule"/>
</dbReference>
<gene>
    <name evidence="4" type="ORF">SO802_012106</name>
</gene>
<feature type="transmembrane region" description="Helical" evidence="1">
    <location>
        <begin position="54"/>
        <end position="74"/>
    </location>
</feature>
<dbReference type="InterPro" id="IPR031631">
    <property type="entry name" value="Glyco_hydro_63N"/>
</dbReference>
<keyword evidence="1" id="KW-1133">Transmembrane helix</keyword>
<reference evidence="4 5" key="1">
    <citation type="submission" date="2024-01" db="EMBL/GenBank/DDBJ databases">
        <title>A telomere-to-telomere, gap-free genome of sweet tea (Lithocarpus litseifolius).</title>
        <authorList>
            <person name="Zhou J."/>
        </authorList>
    </citation>
    <scope>NUCLEOTIDE SEQUENCE [LARGE SCALE GENOMIC DNA]</scope>
    <source>
        <strain evidence="4">Zhou-2022a</strain>
        <tissue evidence="4">Leaf</tissue>
    </source>
</reference>
<keyword evidence="5" id="KW-1185">Reference proteome</keyword>
<protein>
    <recommendedName>
        <fullName evidence="1">Mannosyl-oligosaccharide glucosidase</fullName>
        <ecNumber evidence="1">3.2.1.106</ecNumber>
    </recommendedName>
</protein>
<dbReference type="PANTHER" id="PTHR10412">
    <property type="entry name" value="MANNOSYL-OLIGOSACCHARIDE GLUCOSIDASE"/>
    <property type="match status" value="1"/>
</dbReference>
<dbReference type="EC" id="3.2.1.106" evidence="1"/>
<accession>A0AAW2D1V1</accession>
<dbReference type="Proteomes" id="UP001459277">
    <property type="component" value="Unassembled WGS sequence"/>
</dbReference>
<evidence type="ECO:0000259" key="3">
    <source>
        <dbReference type="Pfam" id="PF16923"/>
    </source>
</evidence>
<dbReference type="InterPro" id="IPR038518">
    <property type="entry name" value="Glyco_hydro_63N_sf"/>
</dbReference>
<comment type="subcellular location">
    <subcellularLocation>
        <location evidence="1">Endoplasmic reticulum membrane</location>
        <topology evidence="1">Single-pass type II membrane protein</topology>
    </subcellularLocation>
</comment>
<proteinExistence type="inferred from homology"/>
<dbReference type="PANTHER" id="PTHR10412:SF20">
    <property type="entry name" value="MANNOSYL-OLIGOSACCHARIDE GLUCOSIDASE GCS1"/>
    <property type="match status" value="1"/>
</dbReference>
<evidence type="ECO:0000256" key="1">
    <source>
        <dbReference type="RuleBase" id="RU368089"/>
    </source>
</evidence>
<feature type="region of interest" description="Disordered" evidence="2">
    <location>
        <begin position="1"/>
        <end position="38"/>
    </location>
</feature>
<dbReference type="Pfam" id="PF16923">
    <property type="entry name" value="Glyco_hydro_63N"/>
    <property type="match status" value="1"/>
</dbReference>
<comment type="function">
    <text evidence="1">Cleaves the distal alpha 1,2-linked glucose residue from the Glc(3)Man(9)GlcNAc(2) oligosaccharide precursor.</text>
</comment>
<dbReference type="EMBL" id="JAZDWU010000004">
    <property type="protein sequence ID" value="KAL0004545.1"/>
    <property type="molecule type" value="Genomic_DNA"/>
</dbReference>
<evidence type="ECO:0000313" key="5">
    <source>
        <dbReference type="Proteomes" id="UP001459277"/>
    </source>
</evidence>
<dbReference type="GO" id="GO:0004573">
    <property type="term" value="F:Glc3Man9GlcNAc2 oligosaccharide glucosidase activity"/>
    <property type="evidence" value="ECO:0007669"/>
    <property type="project" value="UniProtKB-UniRule"/>
</dbReference>
<keyword evidence="1" id="KW-0256">Endoplasmic reticulum</keyword>